<organism evidence="1 2">
    <name type="scientific">Endozoicomonas euniceicola</name>
    <dbReference type="NCBI Taxonomy" id="1234143"/>
    <lineage>
        <taxon>Bacteria</taxon>
        <taxon>Pseudomonadati</taxon>
        <taxon>Pseudomonadota</taxon>
        <taxon>Gammaproteobacteria</taxon>
        <taxon>Oceanospirillales</taxon>
        <taxon>Endozoicomonadaceae</taxon>
        <taxon>Endozoicomonas</taxon>
    </lineage>
</organism>
<dbReference type="RefSeq" id="WP_262595698.1">
    <property type="nucleotide sequence ID" value="NZ_CP103300.1"/>
</dbReference>
<sequence>MKTPFNPSARAIKRVKNPLPKPEACHCCGGSVEAVRNSEIYNGRSFGEWPWVYLCRSCGAYVGMHPFTDIPLGTLADKETRIARKRSKAPFEQLHRTGLMSRSEAYRRLASKLGIKKEECHFGWFDAEMCERAEEAVREVLLECF</sequence>
<proteinExistence type="predicted"/>
<name>A0ABY6GNI1_9GAMM</name>
<dbReference type="EMBL" id="CP103300">
    <property type="protein sequence ID" value="UYM14292.1"/>
    <property type="molecule type" value="Genomic_DNA"/>
</dbReference>
<keyword evidence="2" id="KW-1185">Reference proteome</keyword>
<protein>
    <submittedName>
        <fullName evidence="1">DUF3268 family zinc-finger domain-containing protein</fullName>
    </submittedName>
</protein>
<dbReference type="GO" id="GO:0008270">
    <property type="term" value="F:zinc ion binding"/>
    <property type="evidence" value="ECO:0007669"/>
    <property type="project" value="UniProtKB-KW"/>
</dbReference>
<keyword evidence="1" id="KW-0862">Zinc</keyword>
<evidence type="ECO:0000313" key="1">
    <source>
        <dbReference type="EMBL" id="UYM14292.1"/>
    </source>
</evidence>
<accession>A0ABY6GNI1</accession>
<reference evidence="1" key="1">
    <citation type="submission" date="2022-10" db="EMBL/GenBank/DDBJ databases">
        <title>Completed Genome Sequence of two octocoral isolated bacterium, Endozoicomonas euniceicola EF212T and Endozoicomonas gorgoniicola PS125T.</title>
        <authorList>
            <person name="Chiou Y.-J."/>
            <person name="Chen Y.-H."/>
        </authorList>
    </citation>
    <scope>NUCLEOTIDE SEQUENCE</scope>
    <source>
        <strain evidence="1">EF212</strain>
    </source>
</reference>
<keyword evidence="1" id="KW-0479">Metal-binding</keyword>
<keyword evidence="1" id="KW-0863">Zinc-finger</keyword>
<evidence type="ECO:0000313" key="2">
    <source>
        <dbReference type="Proteomes" id="UP001163255"/>
    </source>
</evidence>
<dbReference type="Pfam" id="PF11672">
    <property type="entry name" value="DUF3268"/>
    <property type="match status" value="1"/>
</dbReference>
<dbReference type="InterPro" id="IPR021686">
    <property type="entry name" value="DUF3268"/>
</dbReference>
<dbReference type="Proteomes" id="UP001163255">
    <property type="component" value="Chromosome"/>
</dbReference>
<gene>
    <name evidence="1" type="ORF">NX720_15445</name>
</gene>